<dbReference type="PANTHER" id="PTHR48111:SF28">
    <property type="entry name" value="TRANSCRIPTIONAL REGULATORY PROTEIN TCRX-RELATED"/>
    <property type="match status" value="1"/>
</dbReference>
<dbReference type="InterPro" id="IPR039420">
    <property type="entry name" value="WalR-like"/>
</dbReference>
<accession>A0ABQ2LSI6</accession>
<dbReference type="SMART" id="SM00448">
    <property type="entry name" value="REC"/>
    <property type="match status" value="1"/>
</dbReference>
<dbReference type="Gene3D" id="6.10.250.690">
    <property type="match status" value="1"/>
</dbReference>
<dbReference type="EMBL" id="BMLQ01000002">
    <property type="protein sequence ID" value="GGO42661.1"/>
    <property type="molecule type" value="Genomic_DNA"/>
</dbReference>
<dbReference type="SMART" id="SM00862">
    <property type="entry name" value="Trans_reg_C"/>
    <property type="match status" value="1"/>
</dbReference>
<dbReference type="PROSITE" id="PS51755">
    <property type="entry name" value="OMPR_PHOB"/>
    <property type="match status" value="1"/>
</dbReference>
<dbReference type="Pfam" id="PF00486">
    <property type="entry name" value="Trans_reg_C"/>
    <property type="match status" value="1"/>
</dbReference>
<comment type="caution">
    <text evidence="6">The sequence shown here is derived from an EMBL/GenBank/DDBJ whole genome shotgun (WGS) entry which is preliminary data.</text>
</comment>
<keyword evidence="2" id="KW-0597">Phosphoprotein</keyword>
<proteinExistence type="predicted"/>
<dbReference type="GO" id="GO:0003677">
    <property type="term" value="F:DNA binding"/>
    <property type="evidence" value="ECO:0007669"/>
    <property type="project" value="UniProtKB-KW"/>
</dbReference>
<evidence type="ECO:0000313" key="7">
    <source>
        <dbReference type="Proteomes" id="UP000642509"/>
    </source>
</evidence>
<dbReference type="SUPFAM" id="SSF52172">
    <property type="entry name" value="CheY-like"/>
    <property type="match status" value="1"/>
</dbReference>
<dbReference type="Pfam" id="PF00072">
    <property type="entry name" value="Response_reg"/>
    <property type="match status" value="1"/>
</dbReference>
<organism evidence="6 7">
    <name type="scientific">Citricoccus zhacaiensis</name>
    <dbReference type="NCBI Taxonomy" id="489142"/>
    <lineage>
        <taxon>Bacteria</taxon>
        <taxon>Bacillati</taxon>
        <taxon>Actinomycetota</taxon>
        <taxon>Actinomycetes</taxon>
        <taxon>Micrococcales</taxon>
        <taxon>Micrococcaceae</taxon>
        <taxon>Citricoccus</taxon>
    </lineage>
</organism>
<keyword evidence="7" id="KW-1185">Reference proteome</keyword>
<evidence type="ECO:0000259" key="5">
    <source>
        <dbReference type="PROSITE" id="PS51755"/>
    </source>
</evidence>
<reference evidence="7" key="1">
    <citation type="journal article" date="2019" name="Int. J. Syst. Evol. Microbiol.">
        <title>The Global Catalogue of Microorganisms (GCM) 10K type strain sequencing project: providing services to taxonomists for standard genome sequencing and annotation.</title>
        <authorList>
            <consortium name="The Broad Institute Genomics Platform"/>
            <consortium name="The Broad Institute Genome Sequencing Center for Infectious Disease"/>
            <person name="Wu L."/>
            <person name="Ma J."/>
        </authorList>
    </citation>
    <scope>NUCLEOTIDE SEQUENCE [LARGE SCALE GENOMIC DNA]</scope>
    <source>
        <strain evidence="7">CGMCC 1.7064</strain>
    </source>
</reference>
<feature type="domain" description="OmpR/PhoB-type" evidence="5">
    <location>
        <begin position="156"/>
        <end position="253"/>
    </location>
</feature>
<dbReference type="InterPro" id="IPR011006">
    <property type="entry name" value="CheY-like_superfamily"/>
</dbReference>
<evidence type="ECO:0000259" key="4">
    <source>
        <dbReference type="PROSITE" id="PS50110"/>
    </source>
</evidence>
<dbReference type="RefSeq" id="WP_188804626.1">
    <property type="nucleotide sequence ID" value="NZ_BAAAOU010000001.1"/>
</dbReference>
<dbReference type="CDD" id="cd00383">
    <property type="entry name" value="trans_reg_C"/>
    <property type="match status" value="1"/>
</dbReference>
<feature type="domain" description="Response regulatory" evidence="4">
    <location>
        <begin position="32"/>
        <end position="146"/>
    </location>
</feature>
<sequence>MKPTPATSSATSLSALRDVLPQLSHPDGSPVRALVVDDEPMLADLVSMGLSLCGWEVRVAHAGRAAVETAREFAPDVLVLDWMLPELDGLEVLAKIRVFRPEVPALMLTAKDSVDDRIRGLAAGGDDYVTKPFSLEEVLIRLHRLVQRTGVMAQDADELVVGDLSLNVRTREVSRGGEAIELTTTQFNLLQYLMENPRAVLSKAQILENVWDYDFGGQANIVELYISYLRKRIDAGRAPMIHTVRGAGYVIRPA</sequence>
<dbReference type="PANTHER" id="PTHR48111">
    <property type="entry name" value="REGULATOR OF RPOS"/>
    <property type="match status" value="1"/>
</dbReference>
<evidence type="ECO:0000256" key="1">
    <source>
        <dbReference type="ARBA" id="ARBA00023125"/>
    </source>
</evidence>
<dbReference type="Proteomes" id="UP000642509">
    <property type="component" value="Unassembled WGS sequence"/>
</dbReference>
<dbReference type="InterPro" id="IPR036388">
    <property type="entry name" value="WH-like_DNA-bd_sf"/>
</dbReference>
<evidence type="ECO:0000313" key="6">
    <source>
        <dbReference type="EMBL" id="GGO42661.1"/>
    </source>
</evidence>
<keyword evidence="1 3" id="KW-0238">DNA-binding</keyword>
<gene>
    <name evidence="6" type="ORF">GCM10010977_09010</name>
</gene>
<dbReference type="Gene3D" id="1.10.10.10">
    <property type="entry name" value="Winged helix-like DNA-binding domain superfamily/Winged helix DNA-binding domain"/>
    <property type="match status" value="1"/>
</dbReference>
<evidence type="ECO:0000256" key="2">
    <source>
        <dbReference type="PROSITE-ProRule" id="PRU00169"/>
    </source>
</evidence>
<protein>
    <submittedName>
        <fullName evidence="6">DNA-binding response regulator</fullName>
    </submittedName>
</protein>
<dbReference type="InterPro" id="IPR001867">
    <property type="entry name" value="OmpR/PhoB-type_DNA-bd"/>
</dbReference>
<feature type="modified residue" description="4-aspartylphosphate" evidence="2">
    <location>
        <position position="81"/>
    </location>
</feature>
<feature type="DNA-binding region" description="OmpR/PhoB-type" evidence="3">
    <location>
        <begin position="156"/>
        <end position="253"/>
    </location>
</feature>
<dbReference type="Gene3D" id="3.40.50.2300">
    <property type="match status" value="1"/>
</dbReference>
<evidence type="ECO:0000256" key="3">
    <source>
        <dbReference type="PROSITE-ProRule" id="PRU01091"/>
    </source>
</evidence>
<name>A0ABQ2LSI6_9MICC</name>
<dbReference type="InterPro" id="IPR001789">
    <property type="entry name" value="Sig_transdc_resp-reg_receiver"/>
</dbReference>
<dbReference type="PROSITE" id="PS50110">
    <property type="entry name" value="RESPONSE_REGULATORY"/>
    <property type="match status" value="1"/>
</dbReference>